<sequence length="263" mass="28242">MLLRLQSGACGLPHPQKRATGGEDAWFISGNTVGVADGVGGWARKGIDSGEYSRTLMSSAKSTVGKAEKVPTPLQVLTVAHRTAHCQGSSTACIVQLDDLSLKAINLGDSGFLLCRREPDPEHEDTLRWHVLHETPNQCHYFNCPYQLGFGANGDKPEMGEQFELDIQEGDVIVLGTDGLFDNLFPKQIASLLDTVLPSSSELDEHSMEKVASCIAHTAHKAAKGTKTKTPFAVAAQEAGYDYLGGKMDDITVITSLVTASEK</sequence>
<name>A0A8T1WZS6_9STRA</name>
<dbReference type="AlphaFoldDB" id="A0A8T1WZS6"/>
<evidence type="ECO:0000259" key="2">
    <source>
        <dbReference type="PROSITE" id="PS51746"/>
    </source>
</evidence>
<keyword evidence="1" id="KW-0460">Magnesium</keyword>
<dbReference type="EC" id="3.1.3.16" evidence="1"/>
<comment type="catalytic activity">
    <reaction evidence="1">
        <text>O-phospho-L-seryl-[protein] + H2O = L-seryl-[protein] + phosphate</text>
        <dbReference type="Rhea" id="RHEA:20629"/>
        <dbReference type="Rhea" id="RHEA-COMP:9863"/>
        <dbReference type="Rhea" id="RHEA-COMP:11604"/>
        <dbReference type="ChEBI" id="CHEBI:15377"/>
        <dbReference type="ChEBI" id="CHEBI:29999"/>
        <dbReference type="ChEBI" id="CHEBI:43474"/>
        <dbReference type="ChEBI" id="CHEBI:83421"/>
        <dbReference type="EC" id="3.1.3.16"/>
    </reaction>
</comment>
<feature type="domain" description="PPM-type phosphatase" evidence="2">
    <location>
        <begin position="9"/>
        <end position="258"/>
    </location>
</feature>
<accession>A0A8T1WZS6</accession>
<dbReference type="SMART" id="SM00332">
    <property type="entry name" value="PP2Cc"/>
    <property type="match status" value="1"/>
</dbReference>
<keyword evidence="1" id="KW-0904">Protein phosphatase</keyword>
<dbReference type="GO" id="GO:0004722">
    <property type="term" value="F:protein serine/threonine phosphatase activity"/>
    <property type="evidence" value="ECO:0007669"/>
    <property type="project" value="UniProtKB-EC"/>
</dbReference>
<dbReference type="PANTHER" id="PTHR12320:SF1">
    <property type="entry name" value="PROTEIN PHOSPHATASE PTC7 HOMOLOG"/>
    <property type="match status" value="1"/>
</dbReference>
<comment type="cofactor">
    <cofactor evidence="1">
        <name>Mn(2+)</name>
        <dbReference type="ChEBI" id="CHEBI:29035"/>
    </cofactor>
</comment>
<dbReference type="InterPro" id="IPR001932">
    <property type="entry name" value="PPM-type_phosphatase-like_dom"/>
</dbReference>
<evidence type="ECO:0000313" key="4">
    <source>
        <dbReference type="Proteomes" id="UP000693981"/>
    </source>
</evidence>
<comment type="cofactor">
    <cofactor evidence="1">
        <name>Mg(2+)</name>
        <dbReference type="ChEBI" id="CHEBI:18420"/>
    </cofactor>
</comment>
<dbReference type="OrthoDB" id="60843at2759"/>
<keyword evidence="1" id="KW-0479">Metal-binding</keyword>
<dbReference type="GO" id="GO:0046872">
    <property type="term" value="F:metal ion binding"/>
    <property type="evidence" value="ECO:0007669"/>
    <property type="project" value="UniProtKB-UniRule"/>
</dbReference>
<dbReference type="SMART" id="SM00331">
    <property type="entry name" value="PP2C_SIG"/>
    <property type="match status" value="1"/>
</dbReference>
<keyword evidence="1" id="KW-0464">Manganese</keyword>
<dbReference type="Proteomes" id="UP000693981">
    <property type="component" value="Unassembled WGS sequence"/>
</dbReference>
<dbReference type="InterPro" id="IPR039123">
    <property type="entry name" value="PPTC7"/>
</dbReference>
<dbReference type="EMBL" id="JAGDFL010000081">
    <property type="protein sequence ID" value="KAG7398424.1"/>
    <property type="molecule type" value="Genomic_DNA"/>
</dbReference>
<keyword evidence="1" id="KW-0378">Hydrolase</keyword>
<organism evidence="3 4">
    <name type="scientific">Phytophthora boehmeriae</name>
    <dbReference type="NCBI Taxonomy" id="109152"/>
    <lineage>
        <taxon>Eukaryota</taxon>
        <taxon>Sar</taxon>
        <taxon>Stramenopiles</taxon>
        <taxon>Oomycota</taxon>
        <taxon>Peronosporomycetes</taxon>
        <taxon>Peronosporales</taxon>
        <taxon>Peronosporaceae</taxon>
        <taxon>Phytophthora</taxon>
    </lineage>
</organism>
<evidence type="ECO:0000256" key="1">
    <source>
        <dbReference type="RuleBase" id="RU366020"/>
    </source>
</evidence>
<comment type="similarity">
    <text evidence="1">Belongs to the PP2C family.</text>
</comment>
<comment type="caution">
    <text evidence="3">The sequence shown here is derived from an EMBL/GenBank/DDBJ whole genome shotgun (WGS) entry which is preliminary data.</text>
</comment>
<keyword evidence="4" id="KW-1185">Reference proteome</keyword>
<gene>
    <name evidence="3" type="ORF">PHYBOEH_011126</name>
</gene>
<reference evidence="3" key="1">
    <citation type="submission" date="2021-02" db="EMBL/GenBank/DDBJ databases">
        <authorList>
            <person name="Palmer J.M."/>
        </authorList>
    </citation>
    <scope>NUCLEOTIDE SEQUENCE</scope>
    <source>
        <strain evidence="3">SCRP23</strain>
    </source>
</reference>
<evidence type="ECO:0000313" key="3">
    <source>
        <dbReference type="EMBL" id="KAG7398424.1"/>
    </source>
</evidence>
<proteinExistence type="inferred from homology"/>
<protein>
    <recommendedName>
        <fullName evidence="1">Protein phosphatase</fullName>
        <ecNumber evidence="1">3.1.3.16</ecNumber>
    </recommendedName>
</protein>
<comment type="catalytic activity">
    <reaction evidence="1">
        <text>O-phospho-L-threonyl-[protein] + H2O = L-threonyl-[protein] + phosphate</text>
        <dbReference type="Rhea" id="RHEA:47004"/>
        <dbReference type="Rhea" id="RHEA-COMP:11060"/>
        <dbReference type="Rhea" id="RHEA-COMP:11605"/>
        <dbReference type="ChEBI" id="CHEBI:15377"/>
        <dbReference type="ChEBI" id="CHEBI:30013"/>
        <dbReference type="ChEBI" id="CHEBI:43474"/>
        <dbReference type="ChEBI" id="CHEBI:61977"/>
        <dbReference type="EC" id="3.1.3.16"/>
    </reaction>
</comment>
<dbReference type="PROSITE" id="PS51746">
    <property type="entry name" value="PPM_2"/>
    <property type="match status" value="1"/>
</dbReference>
<dbReference type="PANTHER" id="PTHR12320">
    <property type="entry name" value="PROTEIN PHOSPHATASE 2C"/>
    <property type="match status" value="1"/>
</dbReference>